<evidence type="ECO:0000313" key="11">
    <source>
        <dbReference type="Proteomes" id="UP000260721"/>
    </source>
</evidence>
<evidence type="ECO:0000256" key="2">
    <source>
        <dbReference type="ARBA" id="ARBA00022448"/>
    </source>
</evidence>
<evidence type="ECO:0000256" key="4">
    <source>
        <dbReference type="ARBA" id="ARBA00022597"/>
    </source>
</evidence>
<keyword evidence="5" id="KW-0808">Transferase</keyword>
<dbReference type="EMBL" id="JAQLXO010000011">
    <property type="protein sequence ID" value="MDB7982622.1"/>
    <property type="molecule type" value="Genomic_DNA"/>
</dbReference>
<dbReference type="SUPFAM" id="SSF52728">
    <property type="entry name" value="PTS IIb component"/>
    <property type="match status" value="1"/>
</dbReference>
<organism evidence="10 11">
    <name type="scientific">Faecalicoccus pleomorphus</name>
    <dbReference type="NCBI Taxonomy" id="1323"/>
    <lineage>
        <taxon>Bacteria</taxon>
        <taxon>Bacillati</taxon>
        <taxon>Bacillota</taxon>
        <taxon>Erysipelotrichia</taxon>
        <taxon>Erysipelotrichales</taxon>
        <taxon>Erysipelotrichaceae</taxon>
        <taxon>Faecalicoccus</taxon>
    </lineage>
</organism>
<reference evidence="9" key="2">
    <citation type="submission" date="2023-01" db="EMBL/GenBank/DDBJ databases">
        <title>Human gut microbiome strain richness.</title>
        <authorList>
            <person name="Chen-Liaw A."/>
        </authorList>
    </citation>
    <scope>NUCLEOTIDE SEQUENCE</scope>
    <source>
        <strain evidence="9">D8_m1001271B151109d0_201107</strain>
    </source>
</reference>
<dbReference type="Gene3D" id="3.40.35.10">
    <property type="entry name" value="Phosphotransferase system, sorbose subfamily IIB component"/>
    <property type="match status" value="1"/>
</dbReference>
<dbReference type="RefSeq" id="WP_117447085.1">
    <property type="nucleotide sequence ID" value="NZ_CALCIP010000025.1"/>
</dbReference>
<dbReference type="GO" id="GO:0009401">
    <property type="term" value="P:phosphoenolpyruvate-dependent sugar phosphotransferase system"/>
    <property type="evidence" value="ECO:0007669"/>
    <property type="project" value="UniProtKB-KW"/>
</dbReference>
<dbReference type="GO" id="GO:0008982">
    <property type="term" value="F:protein-N(PI)-phosphohistidine-sugar phosphotransferase activity"/>
    <property type="evidence" value="ECO:0007669"/>
    <property type="project" value="InterPro"/>
</dbReference>
<evidence type="ECO:0000313" key="9">
    <source>
        <dbReference type="EMBL" id="MDB7982622.1"/>
    </source>
</evidence>
<proteinExistence type="predicted"/>
<sequence>MIKAVRVDHRLVHGQVAFTWTHFLAATRIIVIDDAAASDEFQKMALNMSKPAACKLNIFSVEKALEKMPKVEALNDEIFIVFGCVKDAARFIEGYPKVKEINFGGIAKKEGSKQFSEVVYLDDQEIAYAKRIMECGTQIIMQQLPSTKKEKLIL</sequence>
<accession>A0A3E3DW26</accession>
<evidence type="ECO:0000256" key="7">
    <source>
        <dbReference type="ARBA" id="ARBA00022777"/>
    </source>
</evidence>
<keyword evidence="4 9" id="KW-0762">Sugar transport</keyword>
<dbReference type="PROSITE" id="PS51101">
    <property type="entry name" value="PTS_EIIB_TYPE_4"/>
    <property type="match status" value="1"/>
</dbReference>
<evidence type="ECO:0000256" key="5">
    <source>
        <dbReference type="ARBA" id="ARBA00022679"/>
    </source>
</evidence>
<dbReference type="Proteomes" id="UP000260721">
    <property type="component" value="Unassembled WGS sequence"/>
</dbReference>
<dbReference type="GO" id="GO:0005737">
    <property type="term" value="C:cytoplasm"/>
    <property type="evidence" value="ECO:0007669"/>
    <property type="project" value="UniProtKB-SubCell"/>
</dbReference>
<dbReference type="InterPro" id="IPR036667">
    <property type="entry name" value="PTS_IIB_sorbose-sp_sf"/>
</dbReference>
<evidence type="ECO:0000259" key="8">
    <source>
        <dbReference type="PROSITE" id="PS51101"/>
    </source>
</evidence>
<gene>
    <name evidence="10" type="ORF">DXC78_11130</name>
    <name evidence="9" type="ORF">PND82_07320</name>
</gene>
<dbReference type="InterPro" id="IPR004720">
    <property type="entry name" value="PTS_IIB_sorbose-sp"/>
</dbReference>
<comment type="caution">
    <text evidence="10">The sequence shown here is derived from an EMBL/GenBank/DDBJ whole genome shotgun (WGS) entry which is preliminary data.</text>
</comment>
<dbReference type="Proteomes" id="UP001212981">
    <property type="component" value="Unassembled WGS sequence"/>
</dbReference>
<keyword evidence="3" id="KW-0963">Cytoplasm</keyword>
<dbReference type="AlphaFoldDB" id="A0A3E3DW26"/>
<evidence type="ECO:0000256" key="1">
    <source>
        <dbReference type="ARBA" id="ARBA00004496"/>
    </source>
</evidence>
<name>A0A3E3DW26_9FIRM</name>
<protein>
    <submittedName>
        <fullName evidence="10">PTS mannose/fructose/sorbose transporter subunit IIB</fullName>
    </submittedName>
    <submittedName>
        <fullName evidence="9">PTS sugar transporter subunit IIB</fullName>
    </submittedName>
</protein>
<comment type="subcellular location">
    <subcellularLocation>
        <location evidence="1">Cytoplasm</location>
    </subcellularLocation>
</comment>
<keyword evidence="2" id="KW-0813">Transport</keyword>
<reference evidence="10 11" key="1">
    <citation type="submission" date="2018-08" db="EMBL/GenBank/DDBJ databases">
        <title>A genome reference for cultivated species of the human gut microbiota.</title>
        <authorList>
            <person name="Zou Y."/>
            <person name="Xue W."/>
            <person name="Luo G."/>
        </authorList>
    </citation>
    <scope>NUCLEOTIDE SEQUENCE [LARGE SCALE GENOMIC DNA]</scope>
    <source>
        <strain evidence="10 11">TF08-11</strain>
    </source>
</reference>
<dbReference type="GO" id="GO:0016301">
    <property type="term" value="F:kinase activity"/>
    <property type="evidence" value="ECO:0007669"/>
    <property type="project" value="UniProtKB-KW"/>
</dbReference>
<evidence type="ECO:0000313" key="10">
    <source>
        <dbReference type="EMBL" id="RGD73472.1"/>
    </source>
</evidence>
<dbReference type="Pfam" id="PF03830">
    <property type="entry name" value="PTSIIB_sorb"/>
    <property type="match status" value="1"/>
</dbReference>
<evidence type="ECO:0000256" key="6">
    <source>
        <dbReference type="ARBA" id="ARBA00022683"/>
    </source>
</evidence>
<dbReference type="EMBL" id="QUSK01000030">
    <property type="protein sequence ID" value="RGD73472.1"/>
    <property type="molecule type" value="Genomic_DNA"/>
</dbReference>
<evidence type="ECO:0000256" key="3">
    <source>
        <dbReference type="ARBA" id="ARBA00022490"/>
    </source>
</evidence>
<keyword evidence="6" id="KW-0598">Phosphotransferase system</keyword>
<keyword evidence="7" id="KW-0418">Kinase</keyword>
<feature type="domain" description="PTS EIIB type-4" evidence="8">
    <location>
        <begin position="1"/>
        <end position="154"/>
    </location>
</feature>